<dbReference type="Pfam" id="PF00560">
    <property type="entry name" value="LRR_1"/>
    <property type="match status" value="1"/>
</dbReference>
<feature type="domain" description="PH" evidence="3">
    <location>
        <begin position="12"/>
        <end position="110"/>
    </location>
</feature>
<dbReference type="InterPro" id="IPR003591">
    <property type="entry name" value="Leu-rich_rpt_typical-subtyp"/>
</dbReference>
<dbReference type="Pfam" id="PF00169">
    <property type="entry name" value="PH"/>
    <property type="match status" value="1"/>
</dbReference>
<feature type="non-terminal residue" evidence="4">
    <location>
        <position position="719"/>
    </location>
</feature>
<evidence type="ECO:0000256" key="2">
    <source>
        <dbReference type="ARBA" id="ARBA00022737"/>
    </source>
</evidence>
<gene>
    <name evidence="4" type="ORF">CAPTEDRAFT_42875</name>
</gene>
<evidence type="ECO:0000313" key="5">
    <source>
        <dbReference type="EnsemblMetazoa" id="CapteP42875"/>
    </source>
</evidence>
<evidence type="ECO:0000256" key="1">
    <source>
        <dbReference type="ARBA" id="ARBA00022614"/>
    </source>
</evidence>
<dbReference type="Gene3D" id="2.30.29.30">
    <property type="entry name" value="Pleckstrin-homology domain (PH domain)/Phosphotyrosine-binding domain (PTB)"/>
    <property type="match status" value="1"/>
</dbReference>
<dbReference type="PANTHER" id="PTHR48051:SF36">
    <property type="entry name" value="CASPASE FAMILY P20 DOMAIN-CONTAINING PROTEIN"/>
    <property type="match status" value="1"/>
</dbReference>
<keyword evidence="2" id="KW-0677">Repeat</keyword>
<feature type="non-terminal residue" evidence="4">
    <location>
        <position position="1"/>
    </location>
</feature>
<reference evidence="4 6" key="2">
    <citation type="journal article" date="2013" name="Nature">
        <title>Insights into bilaterian evolution from three spiralian genomes.</title>
        <authorList>
            <person name="Simakov O."/>
            <person name="Marletaz F."/>
            <person name="Cho S.J."/>
            <person name="Edsinger-Gonzales E."/>
            <person name="Havlak P."/>
            <person name="Hellsten U."/>
            <person name="Kuo D.H."/>
            <person name="Larsson T."/>
            <person name="Lv J."/>
            <person name="Arendt D."/>
            <person name="Savage R."/>
            <person name="Osoegawa K."/>
            <person name="de Jong P."/>
            <person name="Grimwood J."/>
            <person name="Chapman J.A."/>
            <person name="Shapiro H."/>
            <person name="Aerts A."/>
            <person name="Otillar R.P."/>
            <person name="Terry A.Y."/>
            <person name="Boore J.L."/>
            <person name="Grigoriev I.V."/>
            <person name="Lindberg D.R."/>
            <person name="Seaver E.C."/>
            <person name="Weisblat D.A."/>
            <person name="Putnam N.H."/>
            <person name="Rokhsar D.S."/>
        </authorList>
    </citation>
    <scope>NUCLEOTIDE SEQUENCE</scope>
    <source>
        <strain evidence="4 6">I ESC-2004</strain>
    </source>
</reference>
<dbReference type="PANTHER" id="PTHR48051">
    <property type="match status" value="1"/>
</dbReference>
<accession>R7TQI2</accession>
<dbReference type="InterPro" id="IPR001611">
    <property type="entry name" value="Leu-rich_rpt"/>
</dbReference>
<dbReference type="SUPFAM" id="SSF52047">
    <property type="entry name" value="RNI-like"/>
    <property type="match status" value="1"/>
</dbReference>
<proteinExistence type="predicted"/>
<dbReference type="Pfam" id="PF13516">
    <property type="entry name" value="LRR_6"/>
    <property type="match status" value="1"/>
</dbReference>
<dbReference type="InterPro" id="IPR011993">
    <property type="entry name" value="PH-like_dom_sf"/>
</dbReference>
<dbReference type="Proteomes" id="UP000014760">
    <property type="component" value="Unassembled WGS sequence"/>
</dbReference>
<dbReference type="GO" id="GO:0005737">
    <property type="term" value="C:cytoplasm"/>
    <property type="evidence" value="ECO:0007669"/>
    <property type="project" value="TreeGrafter"/>
</dbReference>
<dbReference type="InterPro" id="IPR050216">
    <property type="entry name" value="LRR_domain-containing"/>
</dbReference>
<dbReference type="EnsemblMetazoa" id="CapteT42875">
    <property type="protein sequence ID" value="CapteP42875"/>
    <property type="gene ID" value="CapteG42875"/>
</dbReference>
<keyword evidence="6" id="KW-1185">Reference proteome</keyword>
<dbReference type="SMART" id="SM00369">
    <property type="entry name" value="LRR_TYP"/>
    <property type="match status" value="9"/>
</dbReference>
<dbReference type="SUPFAM" id="SSF50729">
    <property type="entry name" value="PH domain-like"/>
    <property type="match status" value="1"/>
</dbReference>
<dbReference type="EMBL" id="AMQN01011451">
    <property type="status" value="NOT_ANNOTATED_CDS"/>
    <property type="molecule type" value="Genomic_DNA"/>
</dbReference>
<reference evidence="6" key="1">
    <citation type="submission" date="2012-12" db="EMBL/GenBank/DDBJ databases">
        <authorList>
            <person name="Hellsten U."/>
            <person name="Grimwood J."/>
            <person name="Chapman J.A."/>
            <person name="Shapiro H."/>
            <person name="Aerts A."/>
            <person name="Otillar R.P."/>
            <person name="Terry A.Y."/>
            <person name="Boore J.L."/>
            <person name="Simakov O."/>
            <person name="Marletaz F."/>
            <person name="Cho S.-J."/>
            <person name="Edsinger-Gonzales E."/>
            <person name="Havlak P."/>
            <person name="Kuo D.-H."/>
            <person name="Larsson T."/>
            <person name="Lv J."/>
            <person name="Arendt D."/>
            <person name="Savage R."/>
            <person name="Osoegawa K."/>
            <person name="de Jong P."/>
            <person name="Lindberg D.R."/>
            <person name="Seaver E.C."/>
            <person name="Weisblat D.A."/>
            <person name="Putnam N.H."/>
            <person name="Grigoriev I.V."/>
            <person name="Rokhsar D.S."/>
        </authorList>
    </citation>
    <scope>NUCLEOTIDE SEQUENCE</scope>
    <source>
        <strain evidence="6">I ESC-2004</strain>
    </source>
</reference>
<dbReference type="HOGENOM" id="CLU_382925_0_0_1"/>
<dbReference type="Pfam" id="PF13855">
    <property type="entry name" value="LRR_8"/>
    <property type="match status" value="3"/>
</dbReference>
<organism evidence="4">
    <name type="scientific">Capitella teleta</name>
    <name type="common">Polychaete worm</name>
    <dbReference type="NCBI Taxonomy" id="283909"/>
    <lineage>
        <taxon>Eukaryota</taxon>
        <taxon>Metazoa</taxon>
        <taxon>Spiralia</taxon>
        <taxon>Lophotrochozoa</taxon>
        <taxon>Annelida</taxon>
        <taxon>Polychaeta</taxon>
        <taxon>Sedentaria</taxon>
        <taxon>Scolecida</taxon>
        <taxon>Capitellidae</taxon>
        <taxon>Capitella</taxon>
    </lineage>
</organism>
<dbReference type="OrthoDB" id="1394818at2759"/>
<dbReference type="Gene3D" id="3.80.10.10">
    <property type="entry name" value="Ribonuclease Inhibitor"/>
    <property type="match status" value="4"/>
</dbReference>
<dbReference type="InterPro" id="IPR032675">
    <property type="entry name" value="LRR_dom_sf"/>
</dbReference>
<dbReference type="InterPro" id="IPR001849">
    <property type="entry name" value="PH_domain"/>
</dbReference>
<dbReference type="PROSITE" id="PS50003">
    <property type="entry name" value="PH_DOMAIN"/>
    <property type="match status" value="1"/>
</dbReference>
<evidence type="ECO:0000259" key="3">
    <source>
        <dbReference type="PROSITE" id="PS50003"/>
    </source>
</evidence>
<dbReference type="CDD" id="cd00821">
    <property type="entry name" value="PH"/>
    <property type="match status" value="1"/>
</dbReference>
<dbReference type="SMART" id="SM00364">
    <property type="entry name" value="LRR_BAC"/>
    <property type="match status" value="11"/>
</dbReference>
<reference evidence="5" key="3">
    <citation type="submission" date="2015-06" db="UniProtKB">
        <authorList>
            <consortium name="EnsemblMetazoa"/>
        </authorList>
    </citation>
    <scope>IDENTIFICATION</scope>
</reference>
<protein>
    <recommendedName>
        <fullName evidence="3">PH domain-containing protein</fullName>
    </recommendedName>
</protein>
<name>R7TQI2_CAPTE</name>
<evidence type="ECO:0000313" key="6">
    <source>
        <dbReference type="Proteomes" id="UP000014760"/>
    </source>
</evidence>
<dbReference type="SMART" id="SM00233">
    <property type="entry name" value="PH"/>
    <property type="match status" value="1"/>
</dbReference>
<keyword evidence="1" id="KW-0433">Leucine-rich repeat</keyword>
<sequence>AGKPLYDSTFSRNQLQACLEVKKGGIMQNWVRRMCVLTGTRLLIYKDKYKRSQPSSVQLAKGSVEEVKVKGHEDCLKLTVSVGGEKVIWLSFNDTTEYNKWFRKCKKATDKLPTTADLSNCHLEFLPENLFINEQLAMLNLRHNVLRERPLDEDTYTIGWLDDLHRFRWLRSLNLANNNLSQFPSSLCSIKTLVELNIASNRLEEIPGEIQQLSNLQALHLHNNHLSTLPLELLSLRKLFILVLAFNRFTILPPVVAQMTNVRTSEVENIIMAGNEIERIPSETLMEMKYVKKVDLRMNQLTLNATETMKLTILEHLTHLDLRDNQVTDLDIRSLRTLEYLNVERNDMVSLQANGMALKNLFASHNCIERLVINPKPEWLLQMDVSYNCLQLLPDWLSDCFFLQKLWASCNLLTQLPPRLLNEARKLKSLRANHNHLAALPPVDFEGSLSLEEVLLHHNQLTALPPSFLQRANKLRVLNLTKNRLSTLPPLNANADLNRVQELYLSGNSLGDSLLAIVAEYRRLKILHLSHNEIYNMYDSDVAKLELLQELNISGNQLRQLPAAIGHLPRLVVLRAHSNILASLPDFKHATALRILDVGHNQLLNVSVTHLMASQLNLLDMSLNAQLKVDPKEFKSLPPEAPPPSELHTTDIDVDSDLPWKVGFSETAGMRNKLCVATLKMLQFRSENECVFGMFDGGHNNDVPRLLLDNMEEILNAEI</sequence>
<dbReference type="PROSITE" id="PS51450">
    <property type="entry name" value="LRR"/>
    <property type="match status" value="3"/>
</dbReference>
<dbReference type="OMA" id="WVENCAV"/>
<dbReference type="AlphaFoldDB" id="R7TQI2"/>
<dbReference type="EMBL" id="KB308886">
    <property type="protein sequence ID" value="ELT96188.1"/>
    <property type="molecule type" value="Genomic_DNA"/>
</dbReference>
<evidence type="ECO:0000313" key="4">
    <source>
        <dbReference type="EMBL" id="ELT96188.1"/>
    </source>
</evidence>
<dbReference type="STRING" id="283909.R7TQI2"/>